<evidence type="ECO:0000313" key="3">
    <source>
        <dbReference type="Proteomes" id="UP000299102"/>
    </source>
</evidence>
<keyword evidence="1" id="KW-0812">Transmembrane</keyword>
<evidence type="ECO:0000256" key="1">
    <source>
        <dbReference type="SAM" id="Phobius"/>
    </source>
</evidence>
<reference evidence="2 3" key="1">
    <citation type="journal article" date="2019" name="Commun. Biol.">
        <title>The bagworm genome reveals a unique fibroin gene that provides high tensile strength.</title>
        <authorList>
            <person name="Kono N."/>
            <person name="Nakamura H."/>
            <person name="Ohtoshi R."/>
            <person name="Tomita M."/>
            <person name="Numata K."/>
            <person name="Arakawa K."/>
        </authorList>
    </citation>
    <scope>NUCLEOTIDE SEQUENCE [LARGE SCALE GENOMIC DNA]</scope>
</reference>
<dbReference type="AlphaFoldDB" id="A0A4C1V6X5"/>
<keyword evidence="1" id="KW-1133">Transmembrane helix</keyword>
<gene>
    <name evidence="2" type="ORF">EVAR_25395_1</name>
</gene>
<accession>A0A4C1V6X5</accession>
<organism evidence="2 3">
    <name type="scientific">Eumeta variegata</name>
    <name type="common">Bagworm moth</name>
    <name type="synonym">Eumeta japonica</name>
    <dbReference type="NCBI Taxonomy" id="151549"/>
    <lineage>
        <taxon>Eukaryota</taxon>
        <taxon>Metazoa</taxon>
        <taxon>Ecdysozoa</taxon>
        <taxon>Arthropoda</taxon>
        <taxon>Hexapoda</taxon>
        <taxon>Insecta</taxon>
        <taxon>Pterygota</taxon>
        <taxon>Neoptera</taxon>
        <taxon>Endopterygota</taxon>
        <taxon>Lepidoptera</taxon>
        <taxon>Glossata</taxon>
        <taxon>Ditrysia</taxon>
        <taxon>Tineoidea</taxon>
        <taxon>Psychidae</taxon>
        <taxon>Oiketicinae</taxon>
        <taxon>Eumeta</taxon>
    </lineage>
</organism>
<evidence type="ECO:0000313" key="2">
    <source>
        <dbReference type="EMBL" id="GBP33794.1"/>
    </source>
</evidence>
<dbReference type="EMBL" id="BGZK01000279">
    <property type="protein sequence ID" value="GBP33794.1"/>
    <property type="molecule type" value="Genomic_DNA"/>
</dbReference>
<proteinExistence type="predicted"/>
<keyword evidence="1" id="KW-0472">Membrane</keyword>
<sequence>METELRANIVRVGDHGRSWTLATIEEPSVRRRFRVGIEYAHRSGLMEVGMGGYNLLLNLKDTKVLEIDYYAVLVMMMLVMIIVILMVMDIEMLLTL</sequence>
<feature type="transmembrane region" description="Helical" evidence="1">
    <location>
        <begin position="69"/>
        <end position="88"/>
    </location>
</feature>
<comment type="caution">
    <text evidence="2">The sequence shown here is derived from an EMBL/GenBank/DDBJ whole genome shotgun (WGS) entry which is preliminary data.</text>
</comment>
<keyword evidence="3" id="KW-1185">Reference proteome</keyword>
<protein>
    <submittedName>
        <fullName evidence="2">Uncharacterized protein</fullName>
    </submittedName>
</protein>
<name>A0A4C1V6X5_EUMVA</name>
<dbReference type="Proteomes" id="UP000299102">
    <property type="component" value="Unassembled WGS sequence"/>
</dbReference>